<gene>
    <name evidence="3" type="ORF">INT44_008450</name>
</gene>
<feature type="domain" description="GH18" evidence="2">
    <location>
        <begin position="63"/>
        <end position="347"/>
    </location>
</feature>
<feature type="chain" id="PRO_5034225061" description="GH18 domain-containing protein" evidence="1">
    <location>
        <begin position="20"/>
        <end position="347"/>
    </location>
</feature>
<protein>
    <recommendedName>
        <fullName evidence="2">GH18 domain-containing protein</fullName>
    </recommendedName>
</protein>
<dbReference type="Proteomes" id="UP000612746">
    <property type="component" value="Unassembled WGS sequence"/>
</dbReference>
<dbReference type="PROSITE" id="PS51910">
    <property type="entry name" value="GH18_2"/>
    <property type="match status" value="1"/>
</dbReference>
<name>A0A8H7PXN2_9FUNG</name>
<dbReference type="Gene3D" id="3.20.20.80">
    <property type="entry name" value="Glycosidases"/>
    <property type="match status" value="1"/>
</dbReference>
<dbReference type="Pfam" id="PF00704">
    <property type="entry name" value="Glyco_hydro_18"/>
    <property type="match status" value="1"/>
</dbReference>
<dbReference type="CDD" id="cd00598">
    <property type="entry name" value="GH18_chitinase-like"/>
    <property type="match status" value="1"/>
</dbReference>
<dbReference type="OrthoDB" id="3012298at2759"/>
<feature type="signal peptide" evidence="1">
    <location>
        <begin position="1"/>
        <end position="19"/>
    </location>
</feature>
<reference evidence="3" key="1">
    <citation type="submission" date="2020-12" db="EMBL/GenBank/DDBJ databases">
        <title>Metabolic potential, ecology and presence of endohyphal bacteria is reflected in genomic diversity of Mucoromycotina.</title>
        <authorList>
            <person name="Muszewska A."/>
            <person name="Okrasinska A."/>
            <person name="Steczkiewicz K."/>
            <person name="Drgas O."/>
            <person name="Orlowska M."/>
            <person name="Perlinska-Lenart U."/>
            <person name="Aleksandrzak-Piekarczyk T."/>
            <person name="Szatraj K."/>
            <person name="Zielenkiewicz U."/>
            <person name="Pilsyk S."/>
            <person name="Malc E."/>
            <person name="Mieczkowski P."/>
            <person name="Kruszewska J.S."/>
            <person name="Biernat P."/>
            <person name="Pawlowska J."/>
        </authorList>
    </citation>
    <scope>NUCLEOTIDE SEQUENCE</scope>
    <source>
        <strain evidence="3">WA0000051536</strain>
    </source>
</reference>
<sequence length="347" mass="36530">MKTTGLFIIAATLISATFAKPTPPSAAVHGHKIRAPATSNSTTKAVSSSKIAELSVPFSTSGTKFVTYIDNTSGSTAATSFAVPGSAPDNDYNVIILGFWLDQGLYDSGYSWAQLDSATRQSYLDAIHAAGKKILISAYGAAEWPTSGGVDPTTSAKNLAAIVKQYDLDGADIDWEDNNAMDAGTGEQWLITFQNALRDELPSGDYLISHAPQAPYFIVNTAQYPNGAYQTVHKEVGSSIDWYNTQFYNQGSSGYDTCTTLLTQSGGAFPGTSLFEIIDSGVDSDKLLIGKPATPAGATNTGYMDPSALATCLSQAKAQGWDAGVMLWQYTLDSSGSIIGELASALS</sequence>
<dbReference type="AlphaFoldDB" id="A0A8H7PXN2"/>
<dbReference type="EMBL" id="JAEPRA010000008">
    <property type="protein sequence ID" value="KAG2181635.1"/>
    <property type="molecule type" value="Genomic_DNA"/>
</dbReference>
<dbReference type="InterPro" id="IPR017853">
    <property type="entry name" value="GH"/>
</dbReference>
<accession>A0A8H7PXN2</accession>
<organism evidence="3 4">
    <name type="scientific">Umbelopsis vinacea</name>
    <dbReference type="NCBI Taxonomy" id="44442"/>
    <lineage>
        <taxon>Eukaryota</taxon>
        <taxon>Fungi</taxon>
        <taxon>Fungi incertae sedis</taxon>
        <taxon>Mucoromycota</taxon>
        <taxon>Mucoromycotina</taxon>
        <taxon>Umbelopsidomycetes</taxon>
        <taxon>Umbelopsidales</taxon>
        <taxon>Umbelopsidaceae</taxon>
        <taxon>Umbelopsis</taxon>
    </lineage>
</organism>
<dbReference type="GO" id="GO:0005975">
    <property type="term" value="P:carbohydrate metabolic process"/>
    <property type="evidence" value="ECO:0007669"/>
    <property type="project" value="InterPro"/>
</dbReference>
<keyword evidence="1" id="KW-0732">Signal</keyword>
<comment type="caution">
    <text evidence="3">The sequence shown here is derived from an EMBL/GenBank/DDBJ whole genome shotgun (WGS) entry which is preliminary data.</text>
</comment>
<dbReference type="SUPFAM" id="SSF51445">
    <property type="entry name" value="(Trans)glycosidases"/>
    <property type="match status" value="1"/>
</dbReference>
<evidence type="ECO:0000313" key="4">
    <source>
        <dbReference type="Proteomes" id="UP000612746"/>
    </source>
</evidence>
<proteinExistence type="predicted"/>
<keyword evidence="4" id="KW-1185">Reference proteome</keyword>
<evidence type="ECO:0000259" key="2">
    <source>
        <dbReference type="PROSITE" id="PS51910"/>
    </source>
</evidence>
<evidence type="ECO:0000256" key="1">
    <source>
        <dbReference type="SAM" id="SignalP"/>
    </source>
</evidence>
<dbReference type="InterPro" id="IPR001223">
    <property type="entry name" value="Glyco_hydro18_cat"/>
</dbReference>
<evidence type="ECO:0000313" key="3">
    <source>
        <dbReference type="EMBL" id="KAG2181635.1"/>
    </source>
</evidence>